<reference evidence="6" key="1">
    <citation type="submission" date="2023-07" db="EMBL/GenBank/DDBJ databases">
        <authorList>
            <consortium name="AG Swart"/>
            <person name="Singh M."/>
            <person name="Singh A."/>
            <person name="Seah K."/>
            <person name="Emmerich C."/>
        </authorList>
    </citation>
    <scope>NUCLEOTIDE SEQUENCE</scope>
    <source>
        <strain evidence="6">DP1</strain>
    </source>
</reference>
<evidence type="ECO:0000313" key="7">
    <source>
        <dbReference type="Proteomes" id="UP001295684"/>
    </source>
</evidence>
<sequence>MPTRFTPELLSKESSLPNKRIKMNESHETKAKQTSKIPKKTPSHKTKSKPTKDNKHAIDLTKFKSILLKPKKNITAYAFFIKERKSQFSASNKTGKIAPVLMKEFGQEWSELSEEKKESYKQKARDDKLRYEKEFKEFVQKCGSIQKIREWEKNRPKKPLTSYMIFVRKIRSEVCKQHPDMHSFQVMKEVGKLWKKLDKDDRKVFEKQSQDDQQKFLTEQKIFEKKLAMGDLNNHEENQTQHNKIISEKSFLGLSIEPKIIESSVSFPKNKMTQVKFNKVTTSEGSEIKEDRSNKSRDSFTNDSSQKGYNPAKTLQMVTRQVLDVWNNEINQDISKPSLAASEQGEAIRLVMEDDINQDKLPPLTQICDTMNSNLAKESFESENWDLDRRIFIETSQITEPITKYNFDTNVFRENLYEFMNQPRFEYQSETDLNFEENFNEIAGYPFRAEF</sequence>
<keyword evidence="2 3" id="KW-0539">Nucleus</keyword>
<feature type="domain" description="HMG box" evidence="5">
    <location>
        <begin position="156"/>
        <end position="224"/>
    </location>
</feature>
<accession>A0AAD1U1L7</accession>
<gene>
    <name evidence="6" type="ORF">ECRASSUSDP1_LOCUS1667</name>
</gene>
<protein>
    <recommendedName>
        <fullName evidence="5">HMG box domain-containing protein</fullName>
    </recommendedName>
</protein>
<organism evidence="6 7">
    <name type="scientific">Euplotes crassus</name>
    <dbReference type="NCBI Taxonomy" id="5936"/>
    <lineage>
        <taxon>Eukaryota</taxon>
        <taxon>Sar</taxon>
        <taxon>Alveolata</taxon>
        <taxon>Ciliophora</taxon>
        <taxon>Intramacronucleata</taxon>
        <taxon>Spirotrichea</taxon>
        <taxon>Hypotrichia</taxon>
        <taxon>Euplotida</taxon>
        <taxon>Euplotidae</taxon>
        <taxon>Moneuplotes</taxon>
    </lineage>
</organism>
<proteinExistence type="predicted"/>
<dbReference type="SMART" id="SM00398">
    <property type="entry name" value="HMG"/>
    <property type="match status" value="2"/>
</dbReference>
<dbReference type="Pfam" id="PF00505">
    <property type="entry name" value="HMG_box"/>
    <property type="match status" value="1"/>
</dbReference>
<dbReference type="GO" id="GO:0005634">
    <property type="term" value="C:nucleus"/>
    <property type="evidence" value="ECO:0007669"/>
    <property type="project" value="UniProtKB-UniRule"/>
</dbReference>
<dbReference type="Gene3D" id="1.10.30.10">
    <property type="entry name" value="High mobility group box domain"/>
    <property type="match status" value="2"/>
</dbReference>
<dbReference type="PANTHER" id="PTHR46040:SF3">
    <property type="entry name" value="HIGH MOBILITY GROUP PROTEIN 2"/>
    <property type="match status" value="1"/>
</dbReference>
<dbReference type="InterPro" id="IPR051965">
    <property type="entry name" value="ChromReg_NeuronalGeneExpr"/>
</dbReference>
<evidence type="ECO:0000256" key="2">
    <source>
        <dbReference type="ARBA" id="ARBA00023242"/>
    </source>
</evidence>
<dbReference type="InterPro" id="IPR009071">
    <property type="entry name" value="HMG_box_dom"/>
</dbReference>
<dbReference type="PANTHER" id="PTHR46040">
    <property type="entry name" value="HIGH MOBILITY GROUP PROTEIN 2"/>
    <property type="match status" value="1"/>
</dbReference>
<name>A0AAD1U1L7_EUPCR</name>
<keyword evidence="1 3" id="KW-0238">DNA-binding</keyword>
<dbReference type="SUPFAM" id="SSF47095">
    <property type="entry name" value="HMG-box"/>
    <property type="match status" value="2"/>
</dbReference>
<feature type="compositionally biased region" description="Basic and acidic residues" evidence="4">
    <location>
        <begin position="22"/>
        <end position="31"/>
    </location>
</feature>
<evidence type="ECO:0000313" key="6">
    <source>
        <dbReference type="EMBL" id="CAI2360366.1"/>
    </source>
</evidence>
<dbReference type="EMBL" id="CAMPGE010001570">
    <property type="protein sequence ID" value="CAI2360366.1"/>
    <property type="molecule type" value="Genomic_DNA"/>
</dbReference>
<comment type="caution">
    <text evidence="6">The sequence shown here is derived from an EMBL/GenBank/DDBJ whole genome shotgun (WGS) entry which is preliminary data.</text>
</comment>
<dbReference type="CDD" id="cd00084">
    <property type="entry name" value="HMG-box_SF"/>
    <property type="match status" value="1"/>
</dbReference>
<evidence type="ECO:0000256" key="1">
    <source>
        <dbReference type="ARBA" id="ARBA00023125"/>
    </source>
</evidence>
<dbReference type="GO" id="GO:0003677">
    <property type="term" value="F:DNA binding"/>
    <property type="evidence" value="ECO:0007669"/>
    <property type="project" value="UniProtKB-UniRule"/>
</dbReference>
<feature type="DNA-binding region" description="HMG box" evidence="3">
    <location>
        <begin position="156"/>
        <end position="224"/>
    </location>
</feature>
<dbReference type="GO" id="GO:0010468">
    <property type="term" value="P:regulation of gene expression"/>
    <property type="evidence" value="ECO:0007669"/>
    <property type="project" value="TreeGrafter"/>
</dbReference>
<feature type="compositionally biased region" description="Basic residues" evidence="4">
    <location>
        <begin position="37"/>
        <end position="49"/>
    </location>
</feature>
<feature type="DNA-binding region" description="HMG box" evidence="3">
    <location>
        <begin position="70"/>
        <end position="139"/>
    </location>
</feature>
<feature type="region of interest" description="Disordered" evidence="4">
    <location>
        <begin position="282"/>
        <end position="311"/>
    </location>
</feature>
<dbReference type="Proteomes" id="UP001295684">
    <property type="component" value="Unassembled WGS sequence"/>
</dbReference>
<feature type="domain" description="HMG box" evidence="5">
    <location>
        <begin position="70"/>
        <end position="139"/>
    </location>
</feature>
<dbReference type="AlphaFoldDB" id="A0AAD1U1L7"/>
<feature type="region of interest" description="Disordered" evidence="4">
    <location>
        <begin position="1"/>
        <end position="55"/>
    </location>
</feature>
<evidence type="ECO:0000256" key="3">
    <source>
        <dbReference type="PROSITE-ProRule" id="PRU00267"/>
    </source>
</evidence>
<evidence type="ECO:0000259" key="5">
    <source>
        <dbReference type="PROSITE" id="PS50118"/>
    </source>
</evidence>
<keyword evidence="7" id="KW-1185">Reference proteome</keyword>
<feature type="compositionally biased region" description="Basic and acidic residues" evidence="4">
    <location>
        <begin position="286"/>
        <end position="300"/>
    </location>
</feature>
<evidence type="ECO:0000256" key="4">
    <source>
        <dbReference type="SAM" id="MobiDB-lite"/>
    </source>
</evidence>
<dbReference type="InterPro" id="IPR036910">
    <property type="entry name" value="HMG_box_dom_sf"/>
</dbReference>
<dbReference type="PROSITE" id="PS50118">
    <property type="entry name" value="HMG_BOX_2"/>
    <property type="match status" value="2"/>
</dbReference>
<dbReference type="Pfam" id="PF09011">
    <property type="entry name" value="HMG_box_2"/>
    <property type="match status" value="1"/>
</dbReference>